<evidence type="ECO:0000256" key="2">
    <source>
        <dbReference type="ARBA" id="ARBA00005695"/>
    </source>
</evidence>
<dbReference type="InterPro" id="IPR030678">
    <property type="entry name" value="Peptide/Ni-bd"/>
</dbReference>
<comment type="subcellular location">
    <subcellularLocation>
        <location evidence="1">Cell envelope</location>
    </subcellularLocation>
</comment>
<dbReference type="Gene3D" id="3.40.190.10">
    <property type="entry name" value="Periplasmic binding protein-like II"/>
    <property type="match status" value="1"/>
</dbReference>
<reference evidence="6 7" key="1">
    <citation type="submission" date="2023-12" db="EMBL/GenBank/DDBJ databases">
        <title>Description of an unclassified Opitutus bacterium of Verrucomicrobiota.</title>
        <authorList>
            <person name="Zhang D.-F."/>
        </authorList>
    </citation>
    <scope>NUCLEOTIDE SEQUENCE [LARGE SCALE GENOMIC DNA]</scope>
    <source>
        <strain evidence="6 7">WL0086</strain>
    </source>
</reference>
<evidence type="ECO:0000313" key="7">
    <source>
        <dbReference type="Proteomes" id="UP000738431"/>
    </source>
</evidence>
<proteinExistence type="inferred from homology"/>
<dbReference type="Gene3D" id="3.10.105.10">
    <property type="entry name" value="Dipeptide-binding Protein, Domain 3"/>
    <property type="match status" value="1"/>
</dbReference>
<dbReference type="Gene3D" id="3.90.76.10">
    <property type="entry name" value="Dipeptide-binding Protein, Domain 1"/>
    <property type="match status" value="1"/>
</dbReference>
<dbReference type="PANTHER" id="PTHR30290">
    <property type="entry name" value="PERIPLASMIC BINDING COMPONENT OF ABC TRANSPORTER"/>
    <property type="match status" value="1"/>
</dbReference>
<dbReference type="PANTHER" id="PTHR30290:SF10">
    <property type="entry name" value="PERIPLASMIC OLIGOPEPTIDE-BINDING PROTEIN-RELATED"/>
    <property type="match status" value="1"/>
</dbReference>
<evidence type="ECO:0000259" key="5">
    <source>
        <dbReference type="Pfam" id="PF00496"/>
    </source>
</evidence>
<dbReference type="PROSITE" id="PS51257">
    <property type="entry name" value="PROKAR_LIPOPROTEIN"/>
    <property type="match status" value="1"/>
</dbReference>
<organism evidence="6 7">
    <name type="scientific">Actomonas aquatica</name>
    <dbReference type="NCBI Taxonomy" id="2866162"/>
    <lineage>
        <taxon>Bacteria</taxon>
        <taxon>Pseudomonadati</taxon>
        <taxon>Verrucomicrobiota</taxon>
        <taxon>Opitutia</taxon>
        <taxon>Opitutales</taxon>
        <taxon>Opitutaceae</taxon>
        <taxon>Actomonas</taxon>
    </lineage>
</organism>
<dbReference type="InterPro" id="IPR000914">
    <property type="entry name" value="SBP_5_dom"/>
</dbReference>
<dbReference type="PIRSF" id="PIRSF002741">
    <property type="entry name" value="MppA"/>
    <property type="match status" value="1"/>
</dbReference>
<comment type="similarity">
    <text evidence="2">Belongs to the bacterial solute-binding protein 5 family.</text>
</comment>
<feature type="domain" description="Solute-binding protein family 5" evidence="5">
    <location>
        <begin position="84"/>
        <end position="465"/>
    </location>
</feature>
<dbReference type="RefSeq" id="WP_221033054.1">
    <property type="nucleotide sequence ID" value="NZ_CP139781.1"/>
</dbReference>
<dbReference type="SUPFAM" id="SSF53850">
    <property type="entry name" value="Periplasmic binding protein-like II"/>
    <property type="match status" value="1"/>
</dbReference>
<keyword evidence="3" id="KW-0813">Transport</keyword>
<evidence type="ECO:0000256" key="4">
    <source>
        <dbReference type="ARBA" id="ARBA00022729"/>
    </source>
</evidence>
<dbReference type="CDD" id="cd08504">
    <property type="entry name" value="PBP2_OppA"/>
    <property type="match status" value="1"/>
</dbReference>
<keyword evidence="7" id="KW-1185">Reference proteome</keyword>
<dbReference type="InterPro" id="IPR039424">
    <property type="entry name" value="SBP_5"/>
</dbReference>
<evidence type="ECO:0000256" key="1">
    <source>
        <dbReference type="ARBA" id="ARBA00004196"/>
    </source>
</evidence>
<evidence type="ECO:0000313" key="6">
    <source>
        <dbReference type="EMBL" id="WRQ86593.1"/>
    </source>
</evidence>
<dbReference type="Pfam" id="PF00496">
    <property type="entry name" value="SBP_bac_5"/>
    <property type="match status" value="1"/>
</dbReference>
<evidence type="ECO:0000256" key="3">
    <source>
        <dbReference type="ARBA" id="ARBA00022448"/>
    </source>
</evidence>
<accession>A0ABZ1C4E6</accession>
<gene>
    <name evidence="6" type="ORF">K1X11_017415</name>
</gene>
<protein>
    <submittedName>
        <fullName evidence="6">Peptide ABC transporter substrate-binding protein</fullName>
    </submittedName>
</protein>
<dbReference type="EMBL" id="CP139781">
    <property type="protein sequence ID" value="WRQ86593.1"/>
    <property type="molecule type" value="Genomic_DNA"/>
</dbReference>
<keyword evidence="4" id="KW-0732">Signal</keyword>
<sequence length="552" mass="60940">MRPRFAAAPLTLLSALLLLLLMAVGCAPRESAVEVGNREGVLHLAISDEPETLDPHLAIAFSDMQVITALFEGLTALDANTSRIVPGAAESWETSTDGLTWTFHLREGLQWSDGTPLDAQTFRDSFVRALAPSIGSEYAYVLFPIKNAERFAAGEIPDFVAVGVKVVDPLTLRIELEHPTPALPAILTLPVAYPVPLHVLRQLGGTINLSNPWARAGTLIGNGPFQLTEWSPDQHLRAERNPHFRTADAVALNAVVFHPYANVTAQENAFRAGQLHITSGLPLTKIKAYQTDAPELLRLDPFFQTAFMRFNTTRPPLDNPRVRRALALAIDRDALADHVLTGGERAAPRLTPPNTNGYTAETPLRYDPDEARRLLAAAGYPKGDGLRPLEVITRPREIDRLVLEAIQQMWQRELGLRTEIAVKEQRVWLSDERALNYDISNAAWIGDYLDPETFLALFITDGGNNATGWSDAAYDDALARAARAPDEATRLAAYQEAETRLLTELPMVPLYHGTQPFLIRPEVRGWTANPLSFRRYQDLSLEPSAATELNLP</sequence>
<dbReference type="Proteomes" id="UP000738431">
    <property type="component" value="Chromosome"/>
</dbReference>
<name>A0ABZ1C4E6_9BACT</name>